<evidence type="ECO:0000313" key="3">
    <source>
        <dbReference type="Proteomes" id="UP000558997"/>
    </source>
</evidence>
<gene>
    <name evidence="2" type="ORF">HDA44_003104</name>
</gene>
<accession>A0A841DM76</accession>
<evidence type="ECO:0000256" key="1">
    <source>
        <dbReference type="SAM" id="MobiDB-lite"/>
    </source>
</evidence>
<comment type="caution">
    <text evidence="2">The sequence shown here is derived from an EMBL/GenBank/DDBJ whole genome shotgun (WGS) entry which is preliminary data.</text>
</comment>
<dbReference type="AlphaFoldDB" id="A0A841DM76"/>
<protein>
    <submittedName>
        <fullName evidence="2">Uncharacterized protein</fullName>
    </submittedName>
</protein>
<evidence type="ECO:0000313" key="2">
    <source>
        <dbReference type="EMBL" id="MBB5979763.1"/>
    </source>
</evidence>
<dbReference type="EMBL" id="JACHNF010000001">
    <property type="protein sequence ID" value="MBB5979763.1"/>
    <property type="molecule type" value="Genomic_DNA"/>
</dbReference>
<keyword evidence="3" id="KW-1185">Reference proteome</keyword>
<reference evidence="2 3" key="1">
    <citation type="submission" date="2020-08" db="EMBL/GenBank/DDBJ databases">
        <title>Sequencing the genomes of 1000 actinobacteria strains.</title>
        <authorList>
            <person name="Klenk H.-P."/>
        </authorList>
    </citation>
    <scope>NUCLEOTIDE SEQUENCE [LARGE SCALE GENOMIC DNA]</scope>
    <source>
        <strain evidence="2 3">DSM 17294</strain>
    </source>
</reference>
<name>A0A841DM76_9ACTN</name>
<dbReference type="Proteomes" id="UP000558997">
    <property type="component" value="Unassembled WGS sequence"/>
</dbReference>
<organism evidence="2 3">
    <name type="scientific">Kribbella solani</name>
    <dbReference type="NCBI Taxonomy" id="236067"/>
    <lineage>
        <taxon>Bacteria</taxon>
        <taxon>Bacillati</taxon>
        <taxon>Actinomycetota</taxon>
        <taxon>Actinomycetes</taxon>
        <taxon>Propionibacteriales</taxon>
        <taxon>Kribbellaceae</taxon>
        <taxon>Kribbella</taxon>
    </lineage>
</organism>
<feature type="region of interest" description="Disordered" evidence="1">
    <location>
        <begin position="1"/>
        <end position="23"/>
    </location>
</feature>
<proteinExistence type="predicted"/>
<sequence length="39" mass="4068">MREAAAALPHGTTAGHDGTFHTLPPETLAAALKDYFVTS</sequence>